<gene>
    <name evidence="1" type="ORF">SAMN05661109_01553</name>
</gene>
<evidence type="ECO:0000313" key="1">
    <source>
        <dbReference type="EMBL" id="SES00566.1"/>
    </source>
</evidence>
<organism evidence="1 2">
    <name type="scientific">Corynebacterium cystitidis DSM 20524</name>
    <dbReference type="NCBI Taxonomy" id="1121357"/>
    <lineage>
        <taxon>Bacteria</taxon>
        <taxon>Bacillati</taxon>
        <taxon>Actinomycetota</taxon>
        <taxon>Actinomycetes</taxon>
        <taxon>Mycobacteriales</taxon>
        <taxon>Corynebacteriaceae</taxon>
        <taxon>Corynebacterium</taxon>
    </lineage>
</organism>
<dbReference type="STRING" id="1121357.SAMN05661109_01553"/>
<evidence type="ECO:0000313" key="2">
    <source>
        <dbReference type="Proteomes" id="UP000198929"/>
    </source>
</evidence>
<proteinExistence type="predicted"/>
<keyword evidence="2" id="KW-1185">Reference proteome</keyword>
<dbReference type="EMBL" id="FOGQ01000006">
    <property type="protein sequence ID" value="SES00566.1"/>
    <property type="molecule type" value="Genomic_DNA"/>
</dbReference>
<sequence>MDFTLLGDGIDWFSRAGTVAGVGSWTWFFFRKRSRKRTVVKFFGHENLTIAIPMRSLANRRAVDEADLNAASRLRSFLEHLGLTVTLDFVNPDGSIDLTTPGLIVICGPKSSDDVAHALATDPRFQFVKRESQWVIHDALADMEYESPMDVDGSDVDIAYIARARRKAGSRHSFISIAGIHSAGSAVAVDFLSSVKNLRELLKGNSVGPFSLLVSGDFSRAPFVVHESSRLS</sequence>
<dbReference type="AlphaFoldDB" id="A0A1H9TTX2"/>
<dbReference type="Proteomes" id="UP000198929">
    <property type="component" value="Unassembled WGS sequence"/>
</dbReference>
<accession>A0A1H9TTX2</accession>
<protein>
    <submittedName>
        <fullName evidence="1">Uncharacterized protein</fullName>
    </submittedName>
</protein>
<reference evidence="2" key="1">
    <citation type="submission" date="2016-10" db="EMBL/GenBank/DDBJ databases">
        <authorList>
            <person name="Varghese N."/>
            <person name="Submissions S."/>
        </authorList>
    </citation>
    <scope>NUCLEOTIDE SEQUENCE [LARGE SCALE GENOMIC DNA]</scope>
    <source>
        <strain evidence="2">DSM 20524</strain>
    </source>
</reference>
<name>A0A1H9TTX2_9CORY</name>